<name>A0A1S3VGJ6_VIGRR</name>
<proteinExistence type="inferred from homology"/>
<dbReference type="AlphaFoldDB" id="A0A1S3VGJ6"/>
<dbReference type="RefSeq" id="XP_014517395.1">
    <property type="nucleotide sequence ID" value="XM_014661909.1"/>
</dbReference>
<dbReference type="KEGG" id="vra:106774884"/>
<dbReference type="InterPro" id="IPR053339">
    <property type="entry name" value="FAS1_domain_protein"/>
</dbReference>
<dbReference type="Gene3D" id="2.30.180.10">
    <property type="entry name" value="FAS1 domain"/>
    <property type="match status" value="1"/>
</dbReference>
<dbReference type="PANTHER" id="PTHR36069:SF3">
    <property type="entry name" value="FAS1 DOMAIN-CONTAINING PROTEIN"/>
    <property type="match status" value="1"/>
</dbReference>
<evidence type="ECO:0000259" key="2">
    <source>
        <dbReference type="SMART" id="SM00554"/>
    </source>
</evidence>
<dbReference type="OrthoDB" id="1934418at2759"/>
<evidence type="ECO:0000256" key="1">
    <source>
        <dbReference type="ARBA" id="ARBA00007843"/>
    </source>
</evidence>
<reference evidence="4" key="2">
    <citation type="submission" date="2025-08" db="UniProtKB">
        <authorList>
            <consortium name="RefSeq"/>
        </authorList>
    </citation>
    <scope>IDENTIFICATION</scope>
    <source>
        <tissue evidence="4">Leaf</tissue>
    </source>
</reference>
<dbReference type="PANTHER" id="PTHR36069">
    <property type="entry name" value="EXPRESSED PROTEIN-RELATED"/>
    <property type="match status" value="1"/>
</dbReference>
<feature type="domain" description="FAS1" evidence="2">
    <location>
        <begin position="70"/>
        <end position="166"/>
    </location>
</feature>
<dbReference type="SMART" id="SM00554">
    <property type="entry name" value="FAS1"/>
    <property type="match status" value="1"/>
</dbReference>
<accession>A0A1S3VGJ6</accession>
<evidence type="ECO:0000313" key="4">
    <source>
        <dbReference type="RefSeq" id="XP_014517395.1"/>
    </source>
</evidence>
<dbReference type="InterPro" id="IPR036378">
    <property type="entry name" value="FAS1_dom_sf"/>
</dbReference>
<sequence length="166" mass="18333">MKAGGGIIKSFDYLDLLIDNIAESQPFTHPFNHTDLQSAISDMRAKSYYGFTMLLQMLTGTTAQPNGEFTFLMPDDKQLSSSSISADQVGDFLLKHAISMPLYFSDLSHFPTGTLIPSGNISKMIRIHNRGKGDFFLNNAKIVSANVCLKSVIKCHGVDAIIDYYN</sequence>
<dbReference type="Proteomes" id="UP000087766">
    <property type="component" value="Chromosome 10"/>
</dbReference>
<dbReference type="GeneID" id="106774884"/>
<comment type="similarity">
    <text evidence="1">Belongs to the fasciclin-like AGP family.</text>
</comment>
<gene>
    <name evidence="4" type="primary">LOC106774884</name>
</gene>
<organism evidence="3 4">
    <name type="scientific">Vigna radiata var. radiata</name>
    <name type="common">Mung bean</name>
    <name type="synonym">Phaseolus aureus</name>
    <dbReference type="NCBI Taxonomy" id="3916"/>
    <lineage>
        <taxon>Eukaryota</taxon>
        <taxon>Viridiplantae</taxon>
        <taxon>Streptophyta</taxon>
        <taxon>Embryophyta</taxon>
        <taxon>Tracheophyta</taxon>
        <taxon>Spermatophyta</taxon>
        <taxon>Magnoliopsida</taxon>
        <taxon>eudicotyledons</taxon>
        <taxon>Gunneridae</taxon>
        <taxon>Pentapetalae</taxon>
        <taxon>rosids</taxon>
        <taxon>fabids</taxon>
        <taxon>Fabales</taxon>
        <taxon>Fabaceae</taxon>
        <taxon>Papilionoideae</taxon>
        <taxon>50 kb inversion clade</taxon>
        <taxon>NPAAA clade</taxon>
        <taxon>indigoferoid/millettioid clade</taxon>
        <taxon>Phaseoleae</taxon>
        <taxon>Vigna</taxon>
    </lineage>
</organism>
<protein>
    <submittedName>
        <fullName evidence="4">Uncharacterized protein LOC106774884</fullName>
    </submittedName>
</protein>
<dbReference type="Pfam" id="PF02469">
    <property type="entry name" value="Fasciclin"/>
    <property type="match status" value="1"/>
</dbReference>
<reference evidence="3" key="1">
    <citation type="journal article" date="2014" name="Nat. Commun.">
        <title>Genome sequence of mungbean and insights into evolution within Vigna species.</title>
        <authorList>
            <person name="Kang Y.J."/>
            <person name="Kim S.K."/>
            <person name="Kim M.Y."/>
            <person name="Lestari P."/>
            <person name="Kim K.H."/>
            <person name="Ha B.K."/>
            <person name="Jun T.H."/>
            <person name="Hwang W.J."/>
            <person name="Lee T."/>
            <person name="Lee J."/>
            <person name="Shim S."/>
            <person name="Yoon M.Y."/>
            <person name="Jang Y.E."/>
            <person name="Han K.S."/>
            <person name="Taeprayoon P."/>
            <person name="Yoon N."/>
            <person name="Somta P."/>
            <person name="Tanya P."/>
            <person name="Kim K.S."/>
            <person name="Gwag J.G."/>
            <person name="Moon J.K."/>
            <person name="Lee Y.H."/>
            <person name="Park B.S."/>
            <person name="Bombarely A."/>
            <person name="Doyle J.J."/>
            <person name="Jackson S.A."/>
            <person name="Schafleitner R."/>
            <person name="Srinives P."/>
            <person name="Varshney R.K."/>
            <person name="Lee S.H."/>
        </authorList>
    </citation>
    <scope>NUCLEOTIDE SEQUENCE [LARGE SCALE GENOMIC DNA]</scope>
    <source>
        <strain evidence="3">cv. VC1973A</strain>
    </source>
</reference>
<dbReference type="InterPro" id="IPR000782">
    <property type="entry name" value="FAS1_domain"/>
</dbReference>
<dbReference type="SUPFAM" id="SSF82153">
    <property type="entry name" value="FAS1 domain"/>
    <property type="match status" value="1"/>
</dbReference>
<keyword evidence="3" id="KW-1185">Reference proteome</keyword>
<evidence type="ECO:0000313" key="3">
    <source>
        <dbReference type="Proteomes" id="UP000087766"/>
    </source>
</evidence>